<gene>
    <name evidence="2" type="ORF">QR680_005527</name>
</gene>
<protein>
    <submittedName>
        <fullName evidence="2">Uncharacterized protein</fullName>
    </submittedName>
</protein>
<proteinExistence type="predicted"/>
<reference evidence="2" key="1">
    <citation type="submission" date="2023-06" db="EMBL/GenBank/DDBJ databases">
        <title>Genomic analysis of the entomopathogenic nematode Steinernema hermaphroditum.</title>
        <authorList>
            <person name="Schwarz E.M."/>
            <person name="Heppert J.K."/>
            <person name="Baniya A."/>
            <person name="Schwartz H.T."/>
            <person name="Tan C.-H."/>
            <person name="Antoshechkin I."/>
            <person name="Sternberg P.W."/>
            <person name="Goodrich-Blair H."/>
            <person name="Dillman A.R."/>
        </authorList>
    </citation>
    <scope>NUCLEOTIDE SEQUENCE</scope>
    <source>
        <strain evidence="2">PS9179</strain>
        <tissue evidence="2">Whole animal</tissue>
    </source>
</reference>
<feature type="compositionally biased region" description="Low complexity" evidence="1">
    <location>
        <begin position="489"/>
        <end position="511"/>
    </location>
</feature>
<accession>A0AA39HUN9</accession>
<name>A0AA39HUN9_9BILA</name>
<feature type="region of interest" description="Disordered" evidence="1">
    <location>
        <begin position="290"/>
        <end position="358"/>
    </location>
</feature>
<dbReference type="Proteomes" id="UP001175271">
    <property type="component" value="Unassembled WGS sequence"/>
</dbReference>
<feature type="region of interest" description="Disordered" evidence="1">
    <location>
        <begin position="479"/>
        <end position="511"/>
    </location>
</feature>
<evidence type="ECO:0000313" key="3">
    <source>
        <dbReference type="Proteomes" id="UP001175271"/>
    </source>
</evidence>
<feature type="region of interest" description="Disordered" evidence="1">
    <location>
        <begin position="177"/>
        <end position="241"/>
    </location>
</feature>
<feature type="region of interest" description="Disordered" evidence="1">
    <location>
        <begin position="415"/>
        <end position="462"/>
    </location>
</feature>
<sequence>MSSSDDNEDDDHFSLGSWDQFIARTERRYRKLVRNETGDKSKPLPTSSSLPSKKSVCYGMCPTADAQRLVFVSCTQCQKIVRDVGIAHHLKLRHNFRPRSDTTDLCSDSGDDYQGFLLSPTHNPNMPSTSADVLVAPLPAPLPATKLGLKSPAVLNDPQTSYRIEQKKELVLRISKRAQTKTPSDGGEASVSDANRTKSGSKGVTMVEETVELPTKNAKSRKRARKAPEPKEKKSLDSQALKPTVAEAGESTFLPQNARVHFVDDDASLPVPTPIHNGIHVEDEPDVIILDDEDSSPSTSGMGFPIAPPDSAMNGHGRRKRKTRSDEARSSPFQKKAKLDNGEDPASNQPPNTAAADFFADPGAQYSSLFETHTAYLPLMKQKGRFFAESGSSLIREREDLRDIRGKMQKTIKGLLEEPPPMPSPPFDLWAQRSSDPVTEVKPADSPEPQTDCKGNLRLKEEPESSLVTTVAVYNSPKAVVKRERPDSSSRCSSSTLSRCPSSSSLQLRSNSADSLNSLKLPLSVESRPPSALLKADQERKWCVTDTYINEEGRVISKPVPDEWAKRDRPPDHDKCFKRWTPGLFVMNRDAKKKVSSLGDRERQSLRSGPRVMFSSSSQTIRTGDSTTYLRSAEMRLESERLKAELNMRKAVNTRKNGSITNIQIGGTASTLNSTTSFNYSASCSTHTYTSEDQMPDHVRRQMEFVQHIQPPNPLMNLQMPAHFISNGQRTTQVTTMHQQVNAPTIFVANGARITNFTTVHTSTRSVQFTRTHRTRNGDNMDFSALPVLVPQVPLRNHHTRMVQHSTRHGIPSQPVLQIYRPAYNHDDMPVLEPQHTVQFHSVVNQALSEATRSCSERFRSSITHATRSIRVSRTREHNSGRNPGVGIIRVAPNPY</sequence>
<comment type="caution">
    <text evidence="2">The sequence shown here is derived from an EMBL/GenBank/DDBJ whole genome shotgun (WGS) entry which is preliminary data.</text>
</comment>
<feature type="compositionally biased region" description="Basic and acidic residues" evidence="1">
    <location>
        <begin position="226"/>
        <end position="236"/>
    </location>
</feature>
<feature type="compositionally biased region" description="Basic and acidic residues" evidence="1">
    <location>
        <begin position="33"/>
        <end position="42"/>
    </location>
</feature>
<dbReference type="AlphaFoldDB" id="A0AA39HUN9"/>
<organism evidence="2 3">
    <name type="scientific">Steinernema hermaphroditum</name>
    <dbReference type="NCBI Taxonomy" id="289476"/>
    <lineage>
        <taxon>Eukaryota</taxon>
        <taxon>Metazoa</taxon>
        <taxon>Ecdysozoa</taxon>
        <taxon>Nematoda</taxon>
        <taxon>Chromadorea</taxon>
        <taxon>Rhabditida</taxon>
        <taxon>Tylenchina</taxon>
        <taxon>Panagrolaimomorpha</taxon>
        <taxon>Strongyloidoidea</taxon>
        <taxon>Steinernematidae</taxon>
        <taxon>Steinernema</taxon>
    </lineage>
</organism>
<evidence type="ECO:0000256" key="1">
    <source>
        <dbReference type="SAM" id="MobiDB-lite"/>
    </source>
</evidence>
<dbReference type="EMBL" id="JAUCMV010000003">
    <property type="protein sequence ID" value="KAK0411174.1"/>
    <property type="molecule type" value="Genomic_DNA"/>
</dbReference>
<feature type="compositionally biased region" description="Low complexity" evidence="1">
    <location>
        <begin position="43"/>
        <end position="52"/>
    </location>
</feature>
<evidence type="ECO:0000313" key="2">
    <source>
        <dbReference type="EMBL" id="KAK0411174.1"/>
    </source>
</evidence>
<feature type="region of interest" description="Disordered" evidence="1">
    <location>
        <begin position="595"/>
        <end position="625"/>
    </location>
</feature>
<feature type="region of interest" description="Disordered" evidence="1">
    <location>
        <begin position="33"/>
        <end position="52"/>
    </location>
</feature>
<feature type="compositionally biased region" description="Polar residues" evidence="1">
    <location>
        <begin position="614"/>
        <end position="625"/>
    </location>
</feature>
<keyword evidence="3" id="KW-1185">Reference proteome</keyword>
<feature type="compositionally biased region" description="Polar residues" evidence="1">
    <location>
        <begin position="192"/>
        <end position="202"/>
    </location>
</feature>